<gene>
    <name evidence="2" type="ORF">GCM10025865_33310</name>
    <name evidence="3" type="ORF">GCM10025865_33750</name>
</gene>
<feature type="domain" description="DNA primase DNAG catalytic core N-terminal" evidence="1">
    <location>
        <begin position="32"/>
        <end position="141"/>
    </location>
</feature>
<evidence type="ECO:0000313" key="4">
    <source>
        <dbReference type="Proteomes" id="UP001321475"/>
    </source>
</evidence>
<dbReference type="InterPro" id="IPR050219">
    <property type="entry name" value="DnaG_primase"/>
</dbReference>
<organism evidence="2 4">
    <name type="scientific">Paraoerskovia sediminicola</name>
    <dbReference type="NCBI Taxonomy" id="1138587"/>
    <lineage>
        <taxon>Bacteria</taxon>
        <taxon>Bacillati</taxon>
        <taxon>Actinomycetota</taxon>
        <taxon>Actinomycetes</taxon>
        <taxon>Micrococcales</taxon>
        <taxon>Cellulomonadaceae</taxon>
        <taxon>Paraoerskovia</taxon>
    </lineage>
</organism>
<dbReference type="RefSeq" id="WP_286219591.1">
    <property type="nucleotide sequence ID" value="NZ_AP027730.1"/>
</dbReference>
<dbReference type="Pfam" id="PF08275">
    <property type="entry name" value="DNAG_N"/>
    <property type="match status" value="1"/>
</dbReference>
<dbReference type="EMBL" id="AP027730">
    <property type="protein sequence ID" value="BDZ44076.1"/>
    <property type="molecule type" value="Genomic_DNA"/>
</dbReference>
<proteinExistence type="predicted"/>
<name>A0ABN6XGK3_9CELL</name>
<dbReference type="PANTHER" id="PTHR30313:SF2">
    <property type="entry name" value="DNA PRIMASE"/>
    <property type="match status" value="1"/>
</dbReference>
<dbReference type="SUPFAM" id="SSF56731">
    <property type="entry name" value="DNA primase core"/>
    <property type="match status" value="1"/>
</dbReference>
<dbReference type="EMBL" id="AP027730">
    <property type="protein sequence ID" value="BDZ44032.1"/>
    <property type="molecule type" value="Genomic_DNA"/>
</dbReference>
<dbReference type="Pfam" id="PF13155">
    <property type="entry name" value="Toprim_2"/>
    <property type="match status" value="1"/>
</dbReference>
<dbReference type="InterPro" id="IPR037068">
    <property type="entry name" value="DNA_primase_core_N_sf"/>
</dbReference>
<dbReference type="Gene3D" id="3.90.980.10">
    <property type="entry name" value="DNA primase, catalytic core, N-terminal domain"/>
    <property type="match status" value="1"/>
</dbReference>
<dbReference type="InterPro" id="IPR013264">
    <property type="entry name" value="DNAG_N"/>
</dbReference>
<protein>
    <recommendedName>
        <fullName evidence="1">DNA primase DNAG catalytic core N-terminal domain-containing protein</fullName>
    </recommendedName>
</protein>
<reference evidence="2" key="1">
    <citation type="journal article" date="2014" name="Int. J. Syst. Evol. Microbiol.">
        <title>Complete genome of a new Firmicutes species belonging to the dominant human colonic microbiota ('Ruminococcus bicirculans') reveals two chromosomes and a selective capacity to utilize plant glucans.</title>
        <authorList>
            <consortium name="NISC Comparative Sequencing Program"/>
            <person name="Wegmann U."/>
            <person name="Louis P."/>
            <person name="Goesmann A."/>
            <person name="Henrissat B."/>
            <person name="Duncan S.H."/>
            <person name="Flint H.J."/>
        </authorList>
    </citation>
    <scope>NUCLEOTIDE SEQUENCE</scope>
    <source>
        <strain evidence="2">NBRC 108565</strain>
    </source>
</reference>
<evidence type="ECO:0000313" key="2">
    <source>
        <dbReference type="EMBL" id="BDZ44032.1"/>
    </source>
</evidence>
<accession>A0ABN6XGK3</accession>
<evidence type="ECO:0000259" key="1">
    <source>
        <dbReference type="Pfam" id="PF08275"/>
    </source>
</evidence>
<geneLocation type="plasmid" evidence="2 4">
    <name>pNBRC108565a</name>
</geneLocation>
<evidence type="ECO:0000313" key="3">
    <source>
        <dbReference type="EMBL" id="BDZ44076.1"/>
    </source>
</evidence>
<dbReference type="Gene3D" id="3.40.1360.10">
    <property type="match status" value="1"/>
</dbReference>
<dbReference type="Proteomes" id="UP001321475">
    <property type="component" value="Plasmid pNBRC108565a"/>
</dbReference>
<dbReference type="PANTHER" id="PTHR30313">
    <property type="entry name" value="DNA PRIMASE"/>
    <property type="match status" value="1"/>
</dbReference>
<keyword evidence="4" id="KW-1185">Reference proteome</keyword>
<reference evidence="2" key="3">
    <citation type="submission" date="2023-02" db="EMBL/GenBank/DDBJ databases">
        <authorList>
            <person name="Sun Q."/>
            <person name="Mori K."/>
        </authorList>
    </citation>
    <scope>NUCLEOTIDE SEQUENCE</scope>
    <source>
        <strain evidence="2">NBRC 108565</strain>
        <plasmid evidence="2">pNBRC108565a</plasmid>
    </source>
</reference>
<reference evidence="4" key="2">
    <citation type="journal article" date="2019" name="Int. J. Syst. Evol. Microbiol.">
        <title>The Global Catalogue of Microorganisms (GCM) 10K type strain sequencing project: providing services to taxonomists for standard genome sequencing and annotation.</title>
        <authorList>
            <consortium name="The Broad Institute Genomics Platform"/>
            <consortium name="The Broad Institute Genome Sequencing Center for Infectious Disease"/>
            <person name="Wu L."/>
            <person name="Ma J."/>
        </authorList>
    </citation>
    <scope>NUCLEOTIDE SEQUENCE [LARGE SCALE GENOMIC DNA]</scope>
    <source>
        <strain evidence="4">NBRC 108565</strain>
    </source>
</reference>
<keyword evidence="2" id="KW-0614">Plasmid</keyword>
<sequence>MSDNVSAQRVLEANTAAWVWWRYQATLWDDWTRDYLSSRGLRGVQAGYAPGGWTRLVNALRRRGFTDTELLAAGLATLSSKGNLIDYYRDRLVLAVRDRNNEILGFTARHTPLKAGGSKYLNTPGTVVYTKGQALYGLDAAAARNLAHGATPVLVEGALDVEATRRVGGAQVVLSACGTAITAEQLDALRAIDPACLTRLVVAYDADAGGRGEQRGSGNS</sequence>